<dbReference type="Gene3D" id="1.10.10.60">
    <property type="entry name" value="Homeodomain-like"/>
    <property type="match status" value="1"/>
</dbReference>
<dbReference type="GO" id="GO:0000981">
    <property type="term" value="F:DNA-binding transcription factor activity, RNA polymerase II-specific"/>
    <property type="evidence" value="ECO:0007669"/>
    <property type="project" value="TreeGrafter"/>
</dbReference>
<dbReference type="SMART" id="SM00132">
    <property type="entry name" value="LIM"/>
    <property type="match status" value="2"/>
</dbReference>
<feature type="DNA-binding region" description="Homeobox" evidence="9">
    <location>
        <begin position="174"/>
        <end position="233"/>
    </location>
</feature>
<dbReference type="InterPro" id="IPR009057">
    <property type="entry name" value="Homeodomain-like_sf"/>
</dbReference>
<keyword evidence="7 9" id="KW-0371">Homeobox</keyword>
<dbReference type="OrthoDB" id="10068367at2759"/>
<keyword evidence="5 10" id="KW-0440">LIM domain</keyword>
<dbReference type="FunFam" id="2.10.110.10:FF:000136">
    <property type="entry name" value="LIM domain family"/>
    <property type="match status" value="1"/>
</dbReference>
<proteinExistence type="predicted"/>
<keyword evidence="6 9" id="KW-0238">DNA-binding</keyword>
<evidence type="ECO:0000256" key="3">
    <source>
        <dbReference type="ARBA" id="ARBA00022737"/>
    </source>
</evidence>
<comment type="caution">
    <text evidence="12">The sequence shown here is derived from an EMBL/GenBank/DDBJ whole genome shotgun (WGS) entry which is preliminary data.</text>
</comment>
<dbReference type="Pfam" id="PF00046">
    <property type="entry name" value="Homeodomain"/>
    <property type="match status" value="1"/>
</dbReference>
<comment type="subcellular location">
    <subcellularLocation>
        <location evidence="1 9 11">Nucleus</location>
    </subcellularLocation>
</comment>
<evidence type="ECO:0000256" key="10">
    <source>
        <dbReference type="PROSITE-ProRule" id="PRU00125"/>
    </source>
</evidence>
<dbReference type="PROSITE" id="PS00478">
    <property type="entry name" value="LIM_DOMAIN_1"/>
    <property type="match status" value="2"/>
</dbReference>
<protein>
    <submittedName>
        <fullName evidence="12">LIM homeobox Awh-like</fullName>
    </submittedName>
</protein>
<evidence type="ECO:0000256" key="8">
    <source>
        <dbReference type="ARBA" id="ARBA00023242"/>
    </source>
</evidence>
<keyword evidence="13" id="KW-1185">Reference proteome</keyword>
<dbReference type="GO" id="GO:0000977">
    <property type="term" value="F:RNA polymerase II transcription regulatory region sequence-specific DNA binding"/>
    <property type="evidence" value="ECO:0007669"/>
    <property type="project" value="TreeGrafter"/>
</dbReference>
<dbReference type="PANTHER" id="PTHR24208:SF127">
    <property type="entry name" value="LIM_HOMEOBOX PROTEIN AWH"/>
    <property type="match status" value="1"/>
</dbReference>
<dbReference type="Pfam" id="PF00412">
    <property type="entry name" value="LIM"/>
    <property type="match status" value="2"/>
</dbReference>
<keyword evidence="2 10" id="KW-0479">Metal-binding</keyword>
<organism evidence="12 13">
    <name type="scientific">Paramuricea clavata</name>
    <name type="common">Red gorgonian</name>
    <name type="synonym">Violescent sea-whip</name>
    <dbReference type="NCBI Taxonomy" id="317549"/>
    <lineage>
        <taxon>Eukaryota</taxon>
        <taxon>Metazoa</taxon>
        <taxon>Cnidaria</taxon>
        <taxon>Anthozoa</taxon>
        <taxon>Octocorallia</taxon>
        <taxon>Malacalcyonacea</taxon>
        <taxon>Plexauridae</taxon>
        <taxon>Paramuricea</taxon>
    </lineage>
</organism>
<dbReference type="Gene3D" id="2.10.110.10">
    <property type="entry name" value="Cysteine Rich Protein"/>
    <property type="match status" value="2"/>
</dbReference>
<keyword evidence="4 10" id="KW-0862">Zinc</keyword>
<dbReference type="SUPFAM" id="SSF57716">
    <property type="entry name" value="Glucocorticoid receptor-like (DNA-binding domain)"/>
    <property type="match status" value="2"/>
</dbReference>
<dbReference type="GO" id="GO:0005634">
    <property type="term" value="C:nucleus"/>
    <property type="evidence" value="ECO:0007669"/>
    <property type="project" value="UniProtKB-SubCell"/>
</dbReference>
<evidence type="ECO:0000256" key="9">
    <source>
        <dbReference type="PROSITE-ProRule" id="PRU00108"/>
    </source>
</evidence>
<dbReference type="InterPro" id="IPR001781">
    <property type="entry name" value="Znf_LIM"/>
</dbReference>
<reference evidence="12" key="1">
    <citation type="submission" date="2020-04" db="EMBL/GenBank/DDBJ databases">
        <authorList>
            <person name="Alioto T."/>
            <person name="Alioto T."/>
            <person name="Gomez Garrido J."/>
        </authorList>
    </citation>
    <scope>NUCLEOTIDE SEQUENCE</scope>
    <source>
        <strain evidence="12">A484AB</strain>
    </source>
</reference>
<evidence type="ECO:0000256" key="4">
    <source>
        <dbReference type="ARBA" id="ARBA00022833"/>
    </source>
</evidence>
<dbReference type="InterPro" id="IPR050453">
    <property type="entry name" value="LIM_Homeobox_TF"/>
</dbReference>
<name>A0A7D9J8I1_PARCT</name>
<evidence type="ECO:0000256" key="5">
    <source>
        <dbReference type="ARBA" id="ARBA00023038"/>
    </source>
</evidence>
<keyword evidence="3" id="KW-0677">Repeat</keyword>
<keyword evidence="8 9" id="KW-0539">Nucleus</keyword>
<evidence type="ECO:0000256" key="1">
    <source>
        <dbReference type="ARBA" id="ARBA00004123"/>
    </source>
</evidence>
<accession>A0A7D9J8I1</accession>
<evidence type="ECO:0000256" key="6">
    <source>
        <dbReference type="ARBA" id="ARBA00023125"/>
    </source>
</evidence>
<evidence type="ECO:0000256" key="2">
    <source>
        <dbReference type="ARBA" id="ARBA00022723"/>
    </source>
</evidence>
<dbReference type="FunFam" id="1.10.10.60:FF:000027">
    <property type="entry name" value="LIM/homeobox protein Lhx9"/>
    <property type="match status" value="1"/>
</dbReference>
<evidence type="ECO:0000313" key="12">
    <source>
        <dbReference type="EMBL" id="CAB4024223.1"/>
    </source>
</evidence>
<dbReference type="InterPro" id="IPR001356">
    <property type="entry name" value="HD"/>
</dbReference>
<dbReference type="AlphaFoldDB" id="A0A7D9J8I1"/>
<dbReference type="PROSITE" id="PS50071">
    <property type="entry name" value="HOMEOBOX_2"/>
    <property type="match status" value="1"/>
</dbReference>
<evidence type="ECO:0000256" key="11">
    <source>
        <dbReference type="RuleBase" id="RU000682"/>
    </source>
</evidence>
<dbReference type="SUPFAM" id="SSF46689">
    <property type="entry name" value="Homeodomain-like"/>
    <property type="match status" value="1"/>
</dbReference>
<dbReference type="PROSITE" id="PS50023">
    <property type="entry name" value="LIM_DOMAIN_2"/>
    <property type="match status" value="2"/>
</dbReference>
<sequence length="251" mass="28601">MVVKGTTEPKDDEPMDISSGILTHPVSEQVTSQSDRCSGCDDVVTDRYLLKVAETCWHVRCLKCCMCQCDLGLETSCYTKDKKIYCKADYAREFGAKCSSCLRNIQASDWVRKARNNVYHLACFSCAICARQLSTGEEFALQDTRVYCKVHYIELLEASVFCPSNEEQGSLLKPKRIRTTFSEDQLQILNANFNLDPNPDGHDLERIAKQTGLSKRVTQVWFQNSRARQKKQSSNSGILMLLSLFFMYFFT</sequence>
<evidence type="ECO:0000313" key="13">
    <source>
        <dbReference type="Proteomes" id="UP001152795"/>
    </source>
</evidence>
<evidence type="ECO:0000256" key="7">
    <source>
        <dbReference type="ARBA" id="ARBA00023155"/>
    </source>
</evidence>
<dbReference type="SMART" id="SM00389">
    <property type="entry name" value="HOX"/>
    <property type="match status" value="1"/>
</dbReference>
<dbReference type="Proteomes" id="UP001152795">
    <property type="component" value="Unassembled WGS sequence"/>
</dbReference>
<dbReference type="GO" id="GO:0030182">
    <property type="term" value="P:neuron differentiation"/>
    <property type="evidence" value="ECO:0007669"/>
    <property type="project" value="TreeGrafter"/>
</dbReference>
<gene>
    <name evidence="12" type="ORF">PACLA_8A035524</name>
</gene>
<dbReference type="EMBL" id="CACRXK020012904">
    <property type="protein sequence ID" value="CAB4024223.1"/>
    <property type="molecule type" value="Genomic_DNA"/>
</dbReference>
<dbReference type="GO" id="GO:0046872">
    <property type="term" value="F:metal ion binding"/>
    <property type="evidence" value="ECO:0007669"/>
    <property type="project" value="UniProtKB-KW"/>
</dbReference>
<dbReference type="PANTHER" id="PTHR24208">
    <property type="entry name" value="LIM/HOMEOBOX PROTEIN LHX"/>
    <property type="match status" value="1"/>
</dbReference>
<dbReference type="CDD" id="cd00086">
    <property type="entry name" value="homeodomain"/>
    <property type="match status" value="1"/>
</dbReference>